<feature type="domain" description="DUF7064" evidence="1">
    <location>
        <begin position="196"/>
        <end position="312"/>
    </location>
</feature>
<dbReference type="EMBL" id="LNCU01000107">
    <property type="protein sequence ID" value="KWV48452.1"/>
    <property type="molecule type" value="Genomic_DNA"/>
</dbReference>
<dbReference type="RefSeq" id="WP_066513478.1">
    <property type="nucleotide sequence ID" value="NZ_LNCU01000107.1"/>
</dbReference>
<evidence type="ECO:0000313" key="3">
    <source>
        <dbReference type="EMBL" id="KWV48452.1"/>
    </source>
</evidence>
<comment type="caution">
    <text evidence="3">The sequence shown here is derived from an EMBL/GenBank/DDBJ whole genome shotgun (WGS) entry which is preliminary data.</text>
</comment>
<dbReference type="OrthoDB" id="7054648at2"/>
<dbReference type="Pfam" id="PF23212">
    <property type="entry name" value="DUF7064"/>
    <property type="match status" value="1"/>
</dbReference>
<evidence type="ECO:0000313" key="4">
    <source>
        <dbReference type="Proteomes" id="UP000057737"/>
    </source>
</evidence>
<dbReference type="InterPro" id="IPR055493">
    <property type="entry name" value="DUF7065"/>
</dbReference>
<reference evidence="3 4" key="1">
    <citation type="submission" date="2015-11" db="EMBL/GenBank/DDBJ databases">
        <title>Draft Genome Sequence of the Strain BR 10303 (Bradyrhizobium sp.) isolated from nodules of Centrolobium paraense.</title>
        <authorList>
            <person name="Zelli J.E."/>
            <person name="Simoes-Araujo J.L."/>
            <person name="Barauna A.C."/>
            <person name="Silva K."/>
        </authorList>
    </citation>
    <scope>NUCLEOTIDE SEQUENCE [LARGE SCALE GENOMIC DNA]</scope>
    <source>
        <strain evidence="3 4">BR 10303</strain>
    </source>
</reference>
<sequence>MIQDEDVYFHKADAGVQNWAETNFFGFFNAEAKLNIGVYALFRPNLGIVSSTICMNSGFANTPWEADFCDLRASMPIPEPRDLSAFTLDNSLSIRCLRPNMDWHIGYDDGEGTLIDVDYRSIMLPFDIHDPDMDPMKAKALREAEQGGKFAWGTAYNGHFDQTGHFKGKVAIRGKTFPIDCISTMDHSWGPRPERGAPNMSWLHAHFSKDLAFHVIFSFDPKSNGRELSLAHGYVVEKGKVFGLKEAHGVTKRSRDRYADEVDLVLTDSSDREWKLHGKGLTSFPWQCWPNMVSFNALARWTCENLTGYGEIQDFFEMPQLTALNAAPETRVRAGMAELR</sequence>
<keyword evidence="4" id="KW-1185">Reference proteome</keyword>
<organism evidence="3 4">
    <name type="scientific">Bradyrhizobium macuxiense</name>
    <dbReference type="NCBI Taxonomy" id="1755647"/>
    <lineage>
        <taxon>Bacteria</taxon>
        <taxon>Pseudomonadati</taxon>
        <taxon>Pseudomonadota</taxon>
        <taxon>Alphaproteobacteria</taxon>
        <taxon>Hyphomicrobiales</taxon>
        <taxon>Nitrobacteraceae</taxon>
        <taxon>Bradyrhizobium</taxon>
    </lineage>
</organism>
<dbReference type="Proteomes" id="UP000057737">
    <property type="component" value="Unassembled WGS sequence"/>
</dbReference>
<dbReference type="InterPro" id="IPR055492">
    <property type="entry name" value="DUF7064"/>
</dbReference>
<proteinExistence type="predicted"/>
<protein>
    <submittedName>
        <fullName evidence="3">Uncharacterized protein</fullName>
    </submittedName>
</protein>
<dbReference type="SUPFAM" id="SSF159245">
    <property type="entry name" value="AttH-like"/>
    <property type="match status" value="1"/>
</dbReference>
<evidence type="ECO:0000259" key="1">
    <source>
        <dbReference type="Pfam" id="PF23212"/>
    </source>
</evidence>
<dbReference type="AlphaFoldDB" id="A0A120FJ32"/>
<name>A0A120FJ32_9BRAD</name>
<evidence type="ECO:0000259" key="2">
    <source>
        <dbReference type="Pfam" id="PF23213"/>
    </source>
</evidence>
<feature type="domain" description="DUF7065" evidence="2">
    <location>
        <begin position="158"/>
        <end position="192"/>
    </location>
</feature>
<accession>A0A120FJ32</accession>
<dbReference type="Pfam" id="PF23213">
    <property type="entry name" value="DUF7065"/>
    <property type="match status" value="1"/>
</dbReference>
<gene>
    <name evidence="3" type="ORF">AS156_18420</name>
</gene>